<evidence type="ECO:0000256" key="2">
    <source>
        <dbReference type="ARBA" id="ARBA00023027"/>
    </source>
</evidence>
<reference evidence="6" key="1">
    <citation type="submission" date="2023-07" db="EMBL/GenBank/DDBJ databases">
        <title>Genome sequencing of Purple Non-Sulfur Bacteria from various extreme environments.</title>
        <authorList>
            <person name="Mayer M."/>
        </authorList>
    </citation>
    <scope>NUCLEOTIDE SEQUENCE [LARGE SCALE GENOMIC DNA]</scope>
    <source>
        <strain evidence="6">DSM 17935</strain>
    </source>
</reference>
<proteinExistence type="predicted"/>
<accession>A0ABT3HB89</accession>
<dbReference type="Pfam" id="PF08125">
    <property type="entry name" value="Mannitol_dh_C"/>
    <property type="match status" value="1"/>
</dbReference>
<dbReference type="PRINTS" id="PR00084">
    <property type="entry name" value="MTLDHDRGNASE"/>
</dbReference>
<dbReference type="EC" id="1.1.1.57" evidence="5"/>
<dbReference type="InterPro" id="IPR013131">
    <property type="entry name" value="Mannitol_DH_N"/>
</dbReference>
<name>A0ABT3HB89_9HYPH</name>
<dbReference type="Proteomes" id="UP001209755">
    <property type="component" value="Unassembled WGS sequence"/>
</dbReference>
<dbReference type="InterPro" id="IPR023027">
    <property type="entry name" value="Mannitol_DH_CS"/>
</dbReference>
<organism evidence="5 6">
    <name type="scientific">Rhodobium gokarnense</name>
    <dbReference type="NCBI Taxonomy" id="364296"/>
    <lineage>
        <taxon>Bacteria</taxon>
        <taxon>Pseudomonadati</taxon>
        <taxon>Pseudomonadota</taxon>
        <taxon>Alphaproteobacteria</taxon>
        <taxon>Hyphomicrobiales</taxon>
        <taxon>Rhodobiaceae</taxon>
        <taxon>Rhodobium</taxon>
    </lineage>
</organism>
<dbReference type="SUPFAM" id="SSF51735">
    <property type="entry name" value="NAD(P)-binding Rossmann-fold domains"/>
    <property type="match status" value="1"/>
</dbReference>
<comment type="caution">
    <text evidence="5">The sequence shown here is derived from an EMBL/GenBank/DDBJ whole genome shotgun (WGS) entry which is preliminary data.</text>
</comment>
<protein>
    <submittedName>
        <fullName evidence="5">Fructuronate reductase</fullName>
        <ecNumber evidence="5">1.1.1.57</ecNumber>
    </submittedName>
</protein>
<dbReference type="InterPro" id="IPR000669">
    <property type="entry name" value="Mannitol_DH"/>
</dbReference>
<dbReference type="PANTHER" id="PTHR43362:SF1">
    <property type="entry name" value="MANNITOL DEHYDROGENASE 2-RELATED"/>
    <property type="match status" value="1"/>
</dbReference>
<dbReference type="PROSITE" id="PS00974">
    <property type="entry name" value="MANNITOL_DHGENASE"/>
    <property type="match status" value="1"/>
</dbReference>
<dbReference type="InterPro" id="IPR013118">
    <property type="entry name" value="Mannitol_DH_C"/>
</dbReference>
<evidence type="ECO:0000313" key="6">
    <source>
        <dbReference type="Proteomes" id="UP001209755"/>
    </source>
</evidence>
<dbReference type="Gene3D" id="1.10.1040.10">
    <property type="entry name" value="N-(1-d-carboxylethyl)-l-norvaline Dehydrogenase, domain 2"/>
    <property type="match status" value="1"/>
</dbReference>
<dbReference type="SUPFAM" id="SSF48179">
    <property type="entry name" value="6-phosphogluconate dehydrogenase C-terminal domain-like"/>
    <property type="match status" value="1"/>
</dbReference>
<evidence type="ECO:0000259" key="3">
    <source>
        <dbReference type="Pfam" id="PF01232"/>
    </source>
</evidence>
<dbReference type="EMBL" id="JAOQNS010000005">
    <property type="protein sequence ID" value="MCW2307656.1"/>
    <property type="molecule type" value="Genomic_DNA"/>
</dbReference>
<feature type="domain" description="Mannitol dehydrogenase C-terminal" evidence="4">
    <location>
        <begin position="273"/>
        <end position="426"/>
    </location>
</feature>
<keyword evidence="2" id="KW-0520">NAD</keyword>
<evidence type="ECO:0000259" key="4">
    <source>
        <dbReference type="Pfam" id="PF08125"/>
    </source>
</evidence>
<keyword evidence="1 5" id="KW-0560">Oxidoreductase</keyword>
<feature type="domain" description="Mannitol dehydrogenase N-terminal" evidence="3">
    <location>
        <begin position="23"/>
        <end position="263"/>
    </location>
</feature>
<keyword evidence="6" id="KW-1185">Reference proteome</keyword>
<dbReference type="PANTHER" id="PTHR43362">
    <property type="entry name" value="MANNITOL DEHYDROGENASE DSF1-RELATED"/>
    <property type="match status" value="1"/>
</dbReference>
<dbReference type="InterPro" id="IPR036291">
    <property type="entry name" value="NAD(P)-bd_dom_sf"/>
</dbReference>
<dbReference type="InterPro" id="IPR013328">
    <property type="entry name" value="6PGD_dom2"/>
</dbReference>
<evidence type="ECO:0000256" key="1">
    <source>
        <dbReference type="ARBA" id="ARBA00023002"/>
    </source>
</evidence>
<dbReference type="InterPro" id="IPR008927">
    <property type="entry name" value="6-PGluconate_DH-like_C_sf"/>
</dbReference>
<dbReference type="InterPro" id="IPR050988">
    <property type="entry name" value="Mannitol_DH/Oxidoreductase"/>
</dbReference>
<dbReference type="Gene3D" id="3.40.50.720">
    <property type="entry name" value="NAD(P)-binding Rossmann-like Domain"/>
    <property type="match status" value="1"/>
</dbReference>
<evidence type="ECO:0000313" key="5">
    <source>
        <dbReference type="EMBL" id="MCW2307656.1"/>
    </source>
</evidence>
<gene>
    <name evidence="5" type="ORF">M2319_001993</name>
</gene>
<dbReference type="RefSeq" id="WP_264601302.1">
    <property type="nucleotide sequence ID" value="NZ_JAOQNS010000005.1"/>
</dbReference>
<dbReference type="GO" id="GO:0008866">
    <property type="term" value="F:fructuronate reductase activity"/>
    <property type="evidence" value="ECO:0007669"/>
    <property type="project" value="UniProtKB-EC"/>
</dbReference>
<dbReference type="Pfam" id="PF01232">
    <property type="entry name" value="Mannitol_dh"/>
    <property type="match status" value="1"/>
</dbReference>
<sequence>MTGAAGQIGTEALGYDPAVLRPGALHLGIGAFHRGHQQVYYDDLARDGERDWGVVGVNLLPPDLGDAHRRQEGRYGVLSRDQHGSDCRAIGTLREFHFAAGAADAARFAGARFITLTITEKGYCHVPGTTDLDPASAIAADLAAPQTPVTAVGFLCRLLEARRQAGGGGVTIASCDNVPANGRLLRAVMEQYAAEAWPQLGPWMRDNVAFPNSMVDRIVPAMSAESRHLLETALGTGDALGVVTEPFRQWVLEDAVAGARPPFERAGVQIVPDVAPYEHMKHRMLNGLQSAYAELGRLCGCATSHAAATDPALVAWAKWFHKVQATTLACPPGEDLAAYGRVSLERLANPTIHHPLGQIATDGSFKLSQRIAAPAADLVATGGDPTCHAMVLAAWMLQAGECKPDAGGFTPSDPLASRLADLRSRHAGDAAATAGAFLDLPIFLPALGKSAGFRELVARWIGIFGERTGRPEAIRAAIAGAVEEMADA</sequence>